<evidence type="ECO:0000256" key="7">
    <source>
        <dbReference type="ARBA" id="ARBA00023136"/>
    </source>
</evidence>
<accession>L7VU31</accession>
<feature type="domain" description="POTRA" evidence="11">
    <location>
        <begin position="43"/>
        <end position="112"/>
    </location>
</feature>
<feature type="transmembrane region" description="Helical" evidence="9">
    <location>
        <begin position="20"/>
        <end position="38"/>
    </location>
</feature>
<keyword evidence="4 9" id="KW-0132">Cell division</keyword>
<evidence type="ECO:0000256" key="4">
    <source>
        <dbReference type="ARBA" id="ARBA00022618"/>
    </source>
</evidence>
<feature type="region of interest" description="Disordered" evidence="10">
    <location>
        <begin position="249"/>
        <end position="273"/>
    </location>
</feature>
<dbReference type="InterPro" id="IPR005548">
    <property type="entry name" value="Cell_div_FtsQ/DivIB_C"/>
</dbReference>
<evidence type="ECO:0000256" key="1">
    <source>
        <dbReference type="ARBA" id="ARBA00004370"/>
    </source>
</evidence>
<keyword evidence="8 9" id="KW-0131">Cell cycle</keyword>
<evidence type="ECO:0000256" key="3">
    <source>
        <dbReference type="ARBA" id="ARBA00022519"/>
    </source>
</evidence>
<dbReference type="Gene3D" id="3.10.20.310">
    <property type="entry name" value="membrane protein fhac"/>
    <property type="match status" value="1"/>
</dbReference>
<sequence>MTAALDLPVDVRLMNMVANTLFVLCALLLFALAAWWGLRHPVFELRGITVLGDVVRHSEPQVRANVAPRLAGNFITIDLNAARTAFESLPWVRRAVVQRDFPWRLRVTLHEHRAIAFWGPESGSKLVNEQGDLFEANPAEADGENMPRLIGPDSQVRVVLAAWRTWRPLLQPLSMDVEQLELAGNGSWRLRTDTGALVEMGRGSTDELAQRLTRWVQMATAVAAKQGRRADDIESADLRYPQGFAVRLRGVGTAPAPTPTPTTAARAPTKAQR</sequence>
<feature type="compositionally biased region" description="Low complexity" evidence="10">
    <location>
        <begin position="261"/>
        <end position="273"/>
    </location>
</feature>
<comment type="subcellular location">
    <subcellularLocation>
        <location evidence="9">Cell membrane</location>
        <topology evidence="9">Single-pass type II membrane protein</topology>
    </subcellularLocation>
    <subcellularLocation>
        <location evidence="1">Membrane</location>
    </subcellularLocation>
    <text evidence="9">Localizes to the division septum.</text>
</comment>
<dbReference type="InterPro" id="IPR026579">
    <property type="entry name" value="FtsQ"/>
</dbReference>
<dbReference type="Gene3D" id="3.40.50.11690">
    <property type="entry name" value="Cell division protein FtsQ/DivIB"/>
    <property type="match status" value="1"/>
</dbReference>
<keyword evidence="7 9" id="KW-0472">Membrane</keyword>
<dbReference type="GO" id="GO:0005886">
    <property type="term" value="C:plasma membrane"/>
    <property type="evidence" value="ECO:0007669"/>
    <property type="project" value="UniProtKB-SubCell"/>
</dbReference>
<dbReference type="HAMAP" id="MF_00911">
    <property type="entry name" value="FtsQ_subfam"/>
    <property type="match status" value="1"/>
</dbReference>
<keyword evidence="6 9" id="KW-1133">Transmembrane helix</keyword>
<dbReference type="Pfam" id="PF08478">
    <property type="entry name" value="POTRA_1"/>
    <property type="match status" value="1"/>
</dbReference>
<dbReference type="InterPro" id="IPR045335">
    <property type="entry name" value="FtsQ_C_sf"/>
</dbReference>
<dbReference type="PANTHER" id="PTHR35851">
    <property type="entry name" value="CELL DIVISION PROTEIN FTSQ"/>
    <property type="match status" value="1"/>
</dbReference>
<evidence type="ECO:0000256" key="9">
    <source>
        <dbReference type="HAMAP-Rule" id="MF_00911"/>
    </source>
</evidence>
<dbReference type="InterPro" id="IPR013685">
    <property type="entry name" value="POTRA_FtsQ_type"/>
</dbReference>
<comment type="function">
    <text evidence="9">Essential cell division protein.</text>
</comment>
<proteinExistence type="inferred from homology"/>
<reference evidence="12" key="1">
    <citation type="submission" date="2012-09" db="EMBL/GenBank/DDBJ databases">
        <title>Metagenomic Characterization of a Microbial Community in Wastewater Detects High Levels of Antibiotic Resistance.</title>
        <authorList>
            <person name="Abrams M."/>
            <person name="Caldwell A."/>
            <person name="Vandaei E."/>
            <person name="Lee W."/>
            <person name="Perrott J."/>
            <person name="Khan S.Y."/>
            <person name="Ta J."/>
            <person name="Romero D."/>
            <person name="Nguyen V."/>
            <person name="Pourmand N."/>
            <person name="Ouverney C.C."/>
        </authorList>
    </citation>
    <scope>NUCLEOTIDE SEQUENCE</scope>
</reference>
<dbReference type="EMBL" id="JX649857">
    <property type="protein sequence ID" value="AGC70919.1"/>
    <property type="molecule type" value="Genomic_DNA"/>
</dbReference>
<keyword evidence="3" id="KW-0997">Cell inner membrane</keyword>
<keyword evidence="5 9" id="KW-0812">Transmembrane</keyword>
<protein>
    <recommendedName>
        <fullName evidence="9">Cell division protein FtsQ</fullName>
    </recommendedName>
</protein>
<dbReference type="PANTHER" id="PTHR35851:SF1">
    <property type="entry name" value="CELL DIVISION PROTEIN FTSQ"/>
    <property type="match status" value="1"/>
</dbReference>
<dbReference type="InterPro" id="IPR034746">
    <property type="entry name" value="POTRA"/>
</dbReference>
<evidence type="ECO:0000313" key="12">
    <source>
        <dbReference type="EMBL" id="AGC70919.1"/>
    </source>
</evidence>
<dbReference type="Pfam" id="PF03799">
    <property type="entry name" value="FtsQ_DivIB_C"/>
    <property type="match status" value="1"/>
</dbReference>
<dbReference type="GO" id="GO:0090529">
    <property type="term" value="P:cell septum assembly"/>
    <property type="evidence" value="ECO:0007669"/>
    <property type="project" value="InterPro"/>
</dbReference>
<evidence type="ECO:0000256" key="5">
    <source>
        <dbReference type="ARBA" id="ARBA00022692"/>
    </source>
</evidence>
<evidence type="ECO:0000256" key="2">
    <source>
        <dbReference type="ARBA" id="ARBA00022475"/>
    </source>
</evidence>
<organism evidence="12">
    <name type="scientific">uncultured bacterium A1Q1_fos_1050</name>
    <dbReference type="NCBI Taxonomy" id="1256538"/>
    <lineage>
        <taxon>Bacteria</taxon>
        <taxon>environmental samples</taxon>
    </lineage>
</organism>
<evidence type="ECO:0000256" key="6">
    <source>
        <dbReference type="ARBA" id="ARBA00022989"/>
    </source>
</evidence>
<dbReference type="GO" id="GO:0043093">
    <property type="term" value="P:FtsZ-dependent cytokinesis"/>
    <property type="evidence" value="ECO:0007669"/>
    <property type="project" value="UniProtKB-UniRule"/>
</dbReference>
<keyword evidence="2 9" id="KW-1003">Cell membrane</keyword>
<evidence type="ECO:0000256" key="10">
    <source>
        <dbReference type="SAM" id="MobiDB-lite"/>
    </source>
</evidence>
<evidence type="ECO:0000256" key="8">
    <source>
        <dbReference type="ARBA" id="ARBA00023306"/>
    </source>
</evidence>
<evidence type="ECO:0000259" key="11">
    <source>
        <dbReference type="PROSITE" id="PS51779"/>
    </source>
</evidence>
<dbReference type="GO" id="GO:0032153">
    <property type="term" value="C:cell division site"/>
    <property type="evidence" value="ECO:0007669"/>
    <property type="project" value="UniProtKB-UniRule"/>
</dbReference>
<dbReference type="AlphaFoldDB" id="L7VU31"/>
<comment type="similarity">
    <text evidence="9">Belongs to the FtsQ/DivIB family. FtsQ subfamily.</text>
</comment>
<gene>
    <name evidence="9" type="primary">ftsQ</name>
</gene>
<dbReference type="PROSITE" id="PS51779">
    <property type="entry name" value="POTRA"/>
    <property type="match status" value="1"/>
</dbReference>
<name>L7VU31_9BACT</name>